<evidence type="ECO:0000313" key="10">
    <source>
        <dbReference type="EMBL" id="SQF40925.1"/>
    </source>
</evidence>
<reference evidence="10 11" key="1">
    <citation type="submission" date="2018-06" db="EMBL/GenBank/DDBJ databases">
        <authorList>
            <consortium name="Pathogen Informatics"/>
            <person name="Doyle S."/>
        </authorList>
    </citation>
    <scope>NUCLEOTIDE SEQUENCE [LARGE SCALE GENOMIC DNA]</scope>
    <source>
        <strain evidence="10 11">NCTC12278</strain>
    </source>
</reference>
<feature type="transmembrane region" description="Helical" evidence="9">
    <location>
        <begin position="40"/>
        <end position="65"/>
    </location>
</feature>
<dbReference type="STRING" id="1123303.GCA_000372425_01021"/>
<evidence type="ECO:0000256" key="6">
    <source>
        <dbReference type="ARBA" id="ARBA00022989"/>
    </source>
</evidence>
<dbReference type="InterPro" id="IPR025720">
    <property type="entry name" value="RibU"/>
</dbReference>
<feature type="transmembrane region" description="Helical" evidence="9">
    <location>
        <begin position="151"/>
        <end position="178"/>
    </location>
</feature>
<comment type="function">
    <text evidence="8">Probably a riboflavin-binding protein that interacts with the energy-coupling factor (ECF) ABC-transporter complex.</text>
</comment>
<feature type="transmembrane region" description="Helical" evidence="9">
    <location>
        <begin position="6"/>
        <end position="28"/>
    </location>
</feature>
<organism evidence="10 11">
    <name type="scientific">Streptococcus ferus</name>
    <dbReference type="NCBI Taxonomy" id="1345"/>
    <lineage>
        <taxon>Bacteria</taxon>
        <taxon>Bacillati</taxon>
        <taxon>Bacillota</taxon>
        <taxon>Bacilli</taxon>
        <taxon>Lactobacillales</taxon>
        <taxon>Streptococcaceae</taxon>
        <taxon>Streptococcus</taxon>
    </lineage>
</organism>
<sequence length="187" mass="20625">MNKTRTMTTIAVLGALSFVLMLVNFPILPGVDFLKLDFSIIPILIGLVLFDLKSAYTILMLRSVLKLIFDNGGPGGIVGLPMNILAIGVFVTAFALIWKDRKKTSQYIWASIAGTVGMTLLMLLLNYVYAIPLYAKFAKFDIEQFIGVGKYLVSMVIPFNVLEGVIFSLAFALVYAAIRPILQKNSH</sequence>
<evidence type="ECO:0000256" key="2">
    <source>
        <dbReference type="ARBA" id="ARBA00005540"/>
    </source>
</evidence>
<keyword evidence="7 8" id="KW-0472">Membrane</keyword>
<proteinExistence type="inferred from homology"/>
<keyword evidence="4 8" id="KW-1003">Cell membrane</keyword>
<dbReference type="Gene3D" id="1.10.1760.20">
    <property type="match status" value="1"/>
</dbReference>
<dbReference type="PIRSF" id="PIRSF037778">
    <property type="entry name" value="UCP037778_transp_RibU"/>
    <property type="match status" value="1"/>
</dbReference>
<dbReference type="PANTHER" id="PTHR38438:SF1">
    <property type="entry name" value="RIBOFLAVIN TRANSPORTER RIBU"/>
    <property type="match status" value="1"/>
</dbReference>
<feature type="transmembrane region" description="Helical" evidence="9">
    <location>
        <begin position="107"/>
        <end position="131"/>
    </location>
</feature>
<comment type="subcellular location">
    <subcellularLocation>
        <location evidence="1">Cell membrane</location>
        <topology evidence="1">Multi-pass membrane protein</topology>
    </subcellularLocation>
</comment>
<dbReference type="InterPro" id="IPR024529">
    <property type="entry name" value="ECF_trnsprt_substrate-spec"/>
</dbReference>
<keyword evidence="3 8" id="KW-0813">Transport</keyword>
<dbReference type="Proteomes" id="UP000249495">
    <property type="component" value="Chromosome 1"/>
</dbReference>
<evidence type="ECO:0000256" key="1">
    <source>
        <dbReference type="ARBA" id="ARBA00004651"/>
    </source>
</evidence>
<protein>
    <recommendedName>
        <fullName evidence="8">Riboflavin transporter</fullName>
    </recommendedName>
</protein>
<dbReference type="AlphaFoldDB" id="A0A2X3VT76"/>
<evidence type="ECO:0000256" key="4">
    <source>
        <dbReference type="ARBA" id="ARBA00022475"/>
    </source>
</evidence>
<name>A0A2X3VT76_9STRE</name>
<dbReference type="OrthoDB" id="9809216at2"/>
<evidence type="ECO:0000256" key="9">
    <source>
        <dbReference type="SAM" id="Phobius"/>
    </source>
</evidence>
<dbReference type="PANTHER" id="PTHR38438">
    <property type="entry name" value="RIBOFLAVIN TRANSPORTER RIBU"/>
    <property type="match status" value="1"/>
</dbReference>
<dbReference type="RefSeq" id="WP_018030349.1">
    <property type="nucleotide sequence ID" value="NZ_JBGXSR010000166.1"/>
</dbReference>
<evidence type="ECO:0000256" key="8">
    <source>
        <dbReference type="PIRNR" id="PIRNR037778"/>
    </source>
</evidence>
<evidence type="ECO:0000256" key="3">
    <source>
        <dbReference type="ARBA" id="ARBA00022448"/>
    </source>
</evidence>
<dbReference type="GO" id="GO:0032217">
    <property type="term" value="F:riboflavin transmembrane transporter activity"/>
    <property type="evidence" value="ECO:0007669"/>
    <property type="project" value="UniProtKB-UniRule"/>
</dbReference>
<evidence type="ECO:0000256" key="5">
    <source>
        <dbReference type="ARBA" id="ARBA00022692"/>
    </source>
</evidence>
<gene>
    <name evidence="10" type="primary">ribU</name>
    <name evidence="10" type="ORF">NCTC12278_01504</name>
</gene>
<keyword evidence="11" id="KW-1185">Reference proteome</keyword>
<evidence type="ECO:0000313" key="11">
    <source>
        <dbReference type="Proteomes" id="UP000249495"/>
    </source>
</evidence>
<feature type="transmembrane region" description="Helical" evidence="9">
    <location>
        <begin position="77"/>
        <end position="98"/>
    </location>
</feature>
<dbReference type="GO" id="GO:0005886">
    <property type="term" value="C:plasma membrane"/>
    <property type="evidence" value="ECO:0007669"/>
    <property type="project" value="UniProtKB-SubCell"/>
</dbReference>
<dbReference type="EMBL" id="LS483343">
    <property type="protein sequence ID" value="SQF40925.1"/>
    <property type="molecule type" value="Genomic_DNA"/>
</dbReference>
<dbReference type="Pfam" id="PF12822">
    <property type="entry name" value="ECF_trnsprt"/>
    <property type="match status" value="1"/>
</dbReference>
<evidence type="ECO:0000256" key="7">
    <source>
        <dbReference type="ARBA" id="ARBA00023136"/>
    </source>
</evidence>
<keyword evidence="6 9" id="KW-1133">Transmembrane helix</keyword>
<keyword evidence="5 9" id="KW-0812">Transmembrane</keyword>
<dbReference type="KEGG" id="sfer:NCTC12278_01504"/>
<comment type="similarity">
    <text evidence="2 8">Belongs to the prokaryotic riboflavin transporter (P-RFT) (TC 2.A.87) family.</text>
</comment>
<accession>A0A2X3VT76</accession>